<sequence>MHSVLLLDDVLRQILDLCPLPSLTAAARCCRAWNDPALDALWCYVCSLGPLIQLIDGVARIDGVYRVTSGQPLNLTRFNLYARRIKHIVQRHDLRLHPALLAELVESSSCTLPRLVTTRLSTTDALSLPAAFSLTPSLLHLDLDFGFKRKSRGSAGESSDHFLVALPKAAPHIARLRLRGNLPQPIDLARMSDLTSLTLRVGTSLSSEILESVFLLPRLLELDMDAAHLDPGRTRQSGRLPLRSLAVRASAGFLEDFLRFVSEDHMKNIRLELTALSSWSDIFDALAFPALEELTIEHDLEDVDAELPSPDCPSQHPTLDAMRRLASLRHLRRLVLDLTYFPLLSDADIDMAASWWPRLVHLDLGCATDCASKRISGPLATPACLRSFALKMAALERLVMPLCFSGGALEIPEPSTSSKLTQATLTSPQPPADPQALGDYLRRLFPSLEQVDGFDEQENSWKSLAALL</sequence>
<gene>
    <name evidence="1" type="ORF">MYCIT1_LOCUS35445</name>
</gene>
<accession>A0AAD2HXP3</accession>
<proteinExistence type="predicted"/>
<comment type="caution">
    <text evidence="1">The sequence shown here is derived from an EMBL/GenBank/DDBJ whole genome shotgun (WGS) entry which is preliminary data.</text>
</comment>
<dbReference type="InterPro" id="IPR036047">
    <property type="entry name" value="F-box-like_dom_sf"/>
</dbReference>
<keyword evidence="2" id="KW-1185">Reference proteome</keyword>
<dbReference type="AlphaFoldDB" id="A0AAD2HXP3"/>
<dbReference type="EMBL" id="CAVNYO010000466">
    <property type="protein sequence ID" value="CAK5283145.1"/>
    <property type="molecule type" value="Genomic_DNA"/>
</dbReference>
<organism evidence="1 2">
    <name type="scientific">Mycena citricolor</name>
    <dbReference type="NCBI Taxonomy" id="2018698"/>
    <lineage>
        <taxon>Eukaryota</taxon>
        <taxon>Fungi</taxon>
        <taxon>Dikarya</taxon>
        <taxon>Basidiomycota</taxon>
        <taxon>Agaricomycotina</taxon>
        <taxon>Agaricomycetes</taxon>
        <taxon>Agaricomycetidae</taxon>
        <taxon>Agaricales</taxon>
        <taxon>Marasmiineae</taxon>
        <taxon>Mycenaceae</taxon>
        <taxon>Mycena</taxon>
    </lineage>
</organism>
<dbReference type="InterPro" id="IPR032675">
    <property type="entry name" value="LRR_dom_sf"/>
</dbReference>
<name>A0AAD2HXP3_9AGAR</name>
<dbReference type="Proteomes" id="UP001295794">
    <property type="component" value="Unassembled WGS sequence"/>
</dbReference>
<evidence type="ECO:0008006" key="3">
    <source>
        <dbReference type="Google" id="ProtNLM"/>
    </source>
</evidence>
<evidence type="ECO:0000313" key="2">
    <source>
        <dbReference type="Proteomes" id="UP001295794"/>
    </source>
</evidence>
<dbReference type="SUPFAM" id="SSF52047">
    <property type="entry name" value="RNI-like"/>
    <property type="match status" value="1"/>
</dbReference>
<dbReference type="SUPFAM" id="SSF81383">
    <property type="entry name" value="F-box domain"/>
    <property type="match status" value="1"/>
</dbReference>
<dbReference type="Gene3D" id="3.80.10.10">
    <property type="entry name" value="Ribonuclease Inhibitor"/>
    <property type="match status" value="1"/>
</dbReference>
<evidence type="ECO:0000313" key="1">
    <source>
        <dbReference type="EMBL" id="CAK5283145.1"/>
    </source>
</evidence>
<protein>
    <recommendedName>
        <fullName evidence="3">F-box domain-containing protein</fullName>
    </recommendedName>
</protein>
<reference evidence="1" key="1">
    <citation type="submission" date="2023-11" db="EMBL/GenBank/DDBJ databases">
        <authorList>
            <person name="De Vega J J."/>
            <person name="De Vega J J."/>
        </authorList>
    </citation>
    <scope>NUCLEOTIDE SEQUENCE</scope>
</reference>